<dbReference type="AlphaFoldDB" id="A0A292Q4J2"/>
<gene>
    <name evidence="1" type="ORF">GSTUAT00001893001</name>
</gene>
<dbReference type="EMBL" id="LN890963">
    <property type="protein sequence ID" value="CUS14001.1"/>
    <property type="molecule type" value="Genomic_DNA"/>
</dbReference>
<reference evidence="1" key="1">
    <citation type="submission" date="2015-10" db="EMBL/GenBank/DDBJ databases">
        <authorList>
            <person name="Regsiter A."/>
            <person name="william w."/>
        </authorList>
    </citation>
    <scope>NUCLEOTIDE SEQUENCE</scope>
    <source>
        <strain evidence="1">Montdore</strain>
    </source>
</reference>
<evidence type="ECO:0000313" key="2">
    <source>
        <dbReference type="Proteomes" id="UP001412239"/>
    </source>
</evidence>
<sequence length="168" mass="18978">NLFGTPQSLPRKLGDLPLYPDDNGFHSVNGPLDLTIISPHTTAPPVNNGNPVALHSSTNETQHYAHQYPYISSHDRQPSNSLIASDPVIRPERRSYFCSEPSCARPSPFPTRQSLTRHREAMHLNIRLDCPIPGCDRVGDNGIKRKDNLPAHVWNKHRIRLSREPREN</sequence>
<accession>A0A292Q4J2</accession>
<keyword evidence="2" id="KW-1185">Reference proteome</keyword>
<evidence type="ECO:0000313" key="1">
    <source>
        <dbReference type="EMBL" id="CUS14001.1"/>
    </source>
</evidence>
<evidence type="ECO:0008006" key="3">
    <source>
        <dbReference type="Google" id="ProtNLM"/>
    </source>
</evidence>
<organism evidence="1 2">
    <name type="scientific">Tuber aestivum</name>
    <name type="common">summer truffle</name>
    <dbReference type="NCBI Taxonomy" id="59557"/>
    <lineage>
        <taxon>Eukaryota</taxon>
        <taxon>Fungi</taxon>
        <taxon>Dikarya</taxon>
        <taxon>Ascomycota</taxon>
        <taxon>Pezizomycotina</taxon>
        <taxon>Pezizomycetes</taxon>
        <taxon>Pezizales</taxon>
        <taxon>Tuberaceae</taxon>
        <taxon>Tuber</taxon>
    </lineage>
</organism>
<protein>
    <recommendedName>
        <fullName evidence="3">C2H2-type domain-containing protein</fullName>
    </recommendedName>
</protein>
<dbReference type="Proteomes" id="UP001412239">
    <property type="component" value="Unassembled WGS sequence"/>
</dbReference>
<name>A0A292Q4J2_9PEZI</name>
<feature type="non-terminal residue" evidence="1">
    <location>
        <position position="1"/>
    </location>
</feature>
<proteinExistence type="predicted"/>